<proteinExistence type="predicted"/>
<sequence length="32" mass="3719">MTVQWMFVTITIIVCATVIVVEYIENKFNQKG</sequence>
<evidence type="ECO:0000313" key="2">
    <source>
        <dbReference type="EMBL" id="KKN45291.1"/>
    </source>
</evidence>
<dbReference type="EMBL" id="LAZR01001398">
    <property type="protein sequence ID" value="KKN45291.1"/>
    <property type="molecule type" value="Genomic_DNA"/>
</dbReference>
<keyword evidence="1" id="KW-0472">Membrane</keyword>
<evidence type="ECO:0000256" key="1">
    <source>
        <dbReference type="SAM" id="Phobius"/>
    </source>
</evidence>
<dbReference type="AlphaFoldDB" id="A0A0F9T8L1"/>
<keyword evidence="1" id="KW-1133">Transmembrane helix</keyword>
<name>A0A0F9T8L1_9ZZZZ</name>
<protein>
    <submittedName>
        <fullName evidence="2">Uncharacterized protein</fullName>
    </submittedName>
</protein>
<organism evidence="2">
    <name type="scientific">marine sediment metagenome</name>
    <dbReference type="NCBI Taxonomy" id="412755"/>
    <lineage>
        <taxon>unclassified sequences</taxon>
        <taxon>metagenomes</taxon>
        <taxon>ecological metagenomes</taxon>
    </lineage>
</organism>
<gene>
    <name evidence="2" type="ORF">LCGC14_0684440</name>
</gene>
<accession>A0A0F9T8L1</accession>
<comment type="caution">
    <text evidence="2">The sequence shown here is derived from an EMBL/GenBank/DDBJ whole genome shotgun (WGS) entry which is preliminary data.</text>
</comment>
<reference evidence="2" key="1">
    <citation type="journal article" date="2015" name="Nature">
        <title>Complex archaea that bridge the gap between prokaryotes and eukaryotes.</title>
        <authorList>
            <person name="Spang A."/>
            <person name="Saw J.H."/>
            <person name="Jorgensen S.L."/>
            <person name="Zaremba-Niedzwiedzka K."/>
            <person name="Martijn J."/>
            <person name="Lind A.E."/>
            <person name="van Eijk R."/>
            <person name="Schleper C."/>
            <person name="Guy L."/>
            <person name="Ettema T.J."/>
        </authorList>
    </citation>
    <scope>NUCLEOTIDE SEQUENCE</scope>
</reference>
<keyword evidence="1" id="KW-0812">Transmembrane</keyword>
<feature type="transmembrane region" description="Helical" evidence="1">
    <location>
        <begin position="6"/>
        <end position="24"/>
    </location>
</feature>